<dbReference type="PANTHER" id="PTHR10443">
    <property type="entry name" value="MICROSOMAL DIPEPTIDASE"/>
    <property type="match status" value="1"/>
</dbReference>
<dbReference type="GO" id="GO:0006508">
    <property type="term" value="P:proteolysis"/>
    <property type="evidence" value="ECO:0007669"/>
    <property type="project" value="InterPro"/>
</dbReference>
<dbReference type="PROSITE" id="PS51257">
    <property type="entry name" value="PROKAR_LIPOPROTEIN"/>
    <property type="match status" value="1"/>
</dbReference>
<dbReference type="InterPro" id="IPR008257">
    <property type="entry name" value="Pept_M19"/>
</dbReference>
<dbReference type="AlphaFoldDB" id="A0A5A7ML52"/>
<dbReference type="PROSITE" id="PS51365">
    <property type="entry name" value="RENAL_DIPEPTIDASE_2"/>
    <property type="match status" value="1"/>
</dbReference>
<name>A0A5A7ML52_9PROT</name>
<organism evidence="1 2">
    <name type="scientific">Iodidimonas gelatinilytica</name>
    <dbReference type="NCBI Taxonomy" id="1236966"/>
    <lineage>
        <taxon>Bacteria</taxon>
        <taxon>Pseudomonadati</taxon>
        <taxon>Pseudomonadota</taxon>
        <taxon>Alphaproteobacteria</taxon>
        <taxon>Iodidimonadales</taxon>
        <taxon>Iodidimonadaceae</taxon>
        <taxon>Iodidimonas</taxon>
    </lineage>
</organism>
<accession>A0A5A7ML52</accession>
<dbReference type="GO" id="GO:0070573">
    <property type="term" value="F:metallodipeptidase activity"/>
    <property type="evidence" value="ECO:0007669"/>
    <property type="project" value="InterPro"/>
</dbReference>
<dbReference type="InterPro" id="IPR032466">
    <property type="entry name" value="Metal_Hydrolase"/>
</dbReference>
<dbReference type="CDD" id="cd01301">
    <property type="entry name" value="rDP_like"/>
    <property type="match status" value="1"/>
</dbReference>
<evidence type="ECO:0000313" key="1">
    <source>
        <dbReference type="EMBL" id="GEQ96394.1"/>
    </source>
</evidence>
<dbReference type="RefSeq" id="WP_149999129.1">
    <property type="nucleotide sequence ID" value="NZ_BKCL01000001.1"/>
</dbReference>
<dbReference type="SUPFAM" id="SSF51556">
    <property type="entry name" value="Metallo-dependent hydrolases"/>
    <property type="match status" value="1"/>
</dbReference>
<protein>
    <submittedName>
        <fullName evidence="1">Dipeptidase</fullName>
    </submittedName>
</protein>
<dbReference type="PANTHER" id="PTHR10443:SF12">
    <property type="entry name" value="DIPEPTIDASE"/>
    <property type="match status" value="1"/>
</dbReference>
<sequence length="412" mass="44811">MKRALLASLGLLALSACDNSNTGPAGMSEDEHSKRAVELAHEMLIVDTHIDVPYRLNARYEDVSKATETGDFDYPRAVAGGLDAPFMSIYTPASYEFEGAGKAFGHANSMIDLVEKIAADAPDKFTLAHSPDAVLSAKKAGKMALVLGMENGAPIEGDLENLEHFYQRGIRYITLAHSRSNHIADSSYDEERPNDGLSDFGVDVVRAMNDLGIMVDVSHISDAAFWDVIDNSAVPVIASHSSARHFTPNFERNMSDDMIKALADKGGVIMINFGSAFLTEEANGYGGALDAAFESWLSQSDAEPTDTMREDFEARYKMEHPYPFATLNHVLDHIDHVVEIAGIDAVGIGSDYDGVDDTLPIGLKDVAAYPNLIEGLLARGYDEAAIAKIMGNNLMRVWRAIDRYSKEKNKGA</sequence>
<dbReference type="Pfam" id="PF01244">
    <property type="entry name" value="Peptidase_M19"/>
    <property type="match status" value="1"/>
</dbReference>
<reference evidence="1 2" key="1">
    <citation type="submission" date="2019-09" db="EMBL/GenBank/DDBJ databases">
        <title>NBRP : Genome information of microbial organism related human and environment.</title>
        <authorList>
            <person name="Hattori M."/>
            <person name="Oshima K."/>
            <person name="Inaba H."/>
            <person name="Suda W."/>
            <person name="Sakamoto M."/>
            <person name="Iino T."/>
            <person name="Kitahara M."/>
            <person name="Oshida Y."/>
            <person name="Iida T."/>
            <person name="Kudo T."/>
            <person name="Itoh T."/>
            <person name="Ohkuma M."/>
        </authorList>
    </citation>
    <scope>NUCLEOTIDE SEQUENCE [LARGE SCALE GENOMIC DNA]</scope>
    <source>
        <strain evidence="1 2">Hi-2</strain>
    </source>
</reference>
<gene>
    <name evidence="1" type="ORF">JCM17844_00310</name>
</gene>
<evidence type="ECO:0000313" key="2">
    <source>
        <dbReference type="Proteomes" id="UP000322084"/>
    </source>
</evidence>
<dbReference type="EMBL" id="BKCL01000001">
    <property type="protein sequence ID" value="GEQ96394.1"/>
    <property type="molecule type" value="Genomic_DNA"/>
</dbReference>
<dbReference type="Proteomes" id="UP000322084">
    <property type="component" value="Unassembled WGS sequence"/>
</dbReference>
<comment type="caution">
    <text evidence="1">The sequence shown here is derived from an EMBL/GenBank/DDBJ whole genome shotgun (WGS) entry which is preliminary data.</text>
</comment>
<proteinExistence type="predicted"/>
<dbReference type="Gene3D" id="3.20.20.140">
    <property type="entry name" value="Metal-dependent hydrolases"/>
    <property type="match status" value="1"/>
</dbReference>